<dbReference type="AlphaFoldDB" id="A0AAE0XBC7"/>
<reference evidence="4" key="2">
    <citation type="submission" date="2023-06" db="EMBL/GenBank/DDBJ databases">
        <authorList>
            <consortium name="Lawrence Berkeley National Laboratory"/>
            <person name="Haridas S."/>
            <person name="Hensen N."/>
            <person name="Bonometti L."/>
            <person name="Westerberg I."/>
            <person name="Brannstrom I.O."/>
            <person name="Guillou S."/>
            <person name="Cros-Aarteil S."/>
            <person name="Calhoun S."/>
            <person name="Kuo A."/>
            <person name="Mondo S."/>
            <person name="Pangilinan J."/>
            <person name="Riley R."/>
            <person name="Labutti K."/>
            <person name="Andreopoulos B."/>
            <person name="Lipzen A."/>
            <person name="Chen C."/>
            <person name="Yanf M."/>
            <person name="Daum C."/>
            <person name="Ng V."/>
            <person name="Clum A."/>
            <person name="Steindorff A."/>
            <person name="Ohm R."/>
            <person name="Martin F."/>
            <person name="Silar P."/>
            <person name="Natvig D."/>
            <person name="Lalanne C."/>
            <person name="Gautier V."/>
            <person name="Ament-Velasquez S.L."/>
            <person name="Kruys A."/>
            <person name="Hutchinson M.I."/>
            <person name="Powell A.J."/>
            <person name="Barry K."/>
            <person name="Miller A.N."/>
            <person name="Grigoriev I.V."/>
            <person name="Debuchy R."/>
            <person name="Gladieux P."/>
            <person name="Thoren M.H."/>
            <person name="Johannesson H."/>
        </authorList>
    </citation>
    <scope>NUCLEOTIDE SEQUENCE</scope>
    <source>
        <strain evidence="4">CBS 314.62</strain>
    </source>
</reference>
<keyword evidence="3" id="KW-0808">Transferase</keyword>
<reference evidence="4" key="1">
    <citation type="journal article" date="2023" name="Mol. Phylogenet. Evol.">
        <title>Genome-scale phylogeny and comparative genomics of the fungal order Sordariales.</title>
        <authorList>
            <person name="Hensen N."/>
            <person name="Bonometti L."/>
            <person name="Westerberg I."/>
            <person name="Brannstrom I.O."/>
            <person name="Guillou S."/>
            <person name="Cros-Aarteil S."/>
            <person name="Calhoun S."/>
            <person name="Haridas S."/>
            <person name="Kuo A."/>
            <person name="Mondo S."/>
            <person name="Pangilinan J."/>
            <person name="Riley R."/>
            <person name="LaButti K."/>
            <person name="Andreopoulos B."/>
            <person name="Lipzen A."/>
            <person name="Chen C."/>
            <person name="Yan M."/>
            <person name="Daum C."/>
            <person name="Ng V."/>
            <person name="Clum A."/>
            <person name="Steindorff A."/>
            <person name="Ohm R.A."/>
            <person name="Martin F."/>
            <person name="Silar P."/>
            <person name="Natvig D.O."/>
            <person name="Lalanne C."/>
            <person name="Gautier V."/>
            <person name="Ament-Velasquez S.L."/>
            <person name="Kruys A."/>
            <person name="Hutchinson M.I."/>
            <person name="Powell A.J."/>
            <person name="Barry K."/>
            <person name="Miller A.N."/>
            <person name="Grigoriev I.V."/>
            <person name="Debuchy R."/>
            <person name="Gladieux P."/>
            <person name="Hiltunen Thoren M."/>
            <person name="Johannesson H."/>
        </authorList>
    </citation>
    <scope>NUCLEOTIDE SEQUENCE</scope>
    <source>
        <strain evidence="4">CBS 314.62</strain>
    </source>
</reference>
<evidence type="ECO:0008006" key="6">
    <source>
        <dbReference type="Google" id="ProtNLM"/>
    </source>
</evidence>
<comment type="similarity">
    <text evidence="1">Belongs to the methyltransferase superfamily.</text>
</comment>
<evidence type="ECO:0000256" key="3">
    <source>
        <dbReference type="ARBA" id="ARBA00022679"/>
    </source>
</evidence>
<protein>
    <recommendedName>
        <fullName evidence="6">Methyltransferase type 11 domain-containing protein</fullName>
    </recommendedName>
</protein>
<comment type="caution">
    <text evidence="4">The sequence shown here is derived from an EMBL/GenBank/DDBJ whole genome shotgun (WGS) entry which is preliminary data.</text>
</comment>
<dbReference type="PANTHER" id="PTHR12176">
    <property type="entry name" value="SAM-DEPENDENT METHYLTRANSFERASE SUPERFAMILY PROTEIN"/>
    <property type="match status" value="1"/>
</dbReference>
<dbReference type="InterPro" id="IPR051419">
    <property type="entry name" value="Lys/N-term_MeTrsfase_sf"/>
</dbReference>
<dbReference type="EMBL" id="JAULSO010000002">
    <property type="protein sequence ID" value="KAK3689526.1"/>
    <property type="molecule type" value="Genomic_DNA"/>
</dbReference>
<evidence type="ECO:0000313" key="5">
    <source>
        <dbReference type="Proteomes" id="UP001270362"/>
    </source>
</evidence>
<dbReference type="InterPro" id="IPR029063">
    <property type="entry name" value="SAM-dependent_MTases_sf"/>
</dbReference>
<evidence type="ECO:0000256" key="2">
    <source>
        <dbReference type="ARBA" id="ARBA00022603"/>
    </source>
</evidence>
<keyword evidence="5" id="KW-1185">Reference proteome</keyword>
<dbReference type="SUPFAM" id="SSF53335">
    <property type="entry name" value="S-adenosyl-L-methionine-dependent methyltransferases"/>
    <property type="match status" value="1"/>
</dbReference>
<name>A0AAE0XBC7_9PEZI</name>
<proteinExistence type="inferred from homology"/>
<accession>A0AAE0XBC7</accession>
<dbReference type="GO" id="GO:0032259">
    <property type="term" value="P:methylation"/>
    <property type="evidence" value="ECO:0007669"/>
    <property type="project" value="UniProtKB-KW"/>
</dbReference>
<dbReference type="GO" id="GO:0008168">
    <property type="term" value="F:methyltransferase activity"/>
    <property type="evidence" value="ECO:0007669"/>
    <property type="project" value="UniProtKB-KW"/>
</dbReference>
<dbReference type="PANTHER" id="PTHR12176:SF84">
    <property type="entry name" value="METHYLTRANSFERASE DOMAIN-CONTAINING PROTEIN"/>
    <property type="match status" value="1"/>
</dbReference>
<dbReference type="Gene3D" id="3.40.50.150">
    <property type="entry name" value="Vaccinia Virus protein VP39"/>
    <property type="match status" value="1"/>
</dbReference>
<evidence type="ECO:0000313" key="4">
    <source>
        <dbReference type="EMBL" id="KAK3689526.1"/>
    </source>
</evidence>
<dbReference type="Proteomes" id="UP001270362">
    <property type="component" value="Unassembled WGS sequence"/>
</dbReference>
<organism evidence="4 5">
    <name type="scientific">Podospora appendiculata</name>
    <dbReference type="NCBI Taxonomy" id="314037"/>
    <lineage>
        <taxon>Eukaryota</taxon>
        <taxon>Fungi</taxon>
        <taxon>Dikarya</taxon>
        <taxon>Ascomycota</taxon>
        <taxon>Pezizomycotina</taxon>
        <taxon>Sordariomycetes</taxon>
        <taxon>Sordariomycetidae</taxon>
        <taxon>Sordariales</taxon>
        <taxon>Podosporaceae</taxon>
        <taxon>Podospora</taxon>
    </lineage>
</organism>
<evidence type="ECO:0000256" key="1">
    <source>
        <dbReference type="ARBA" id="ARBA00008361"/>
    </source>
</evidence>
<gene>
    <name evidence="4" type="ORF">B0T22DRAFT_441004</name>
</gene>
<keyword evidence="2" id="KW-0489">Methyltransferase</keyword>
<sequence length="262" mass="28539">MSPPPLRSPFCGAEAPIPTFSDVVGNVGADGSALVEPAEEYEGPLVLVEREDSYFRGIGRLEGHAATPSTMAADIDKQSYWHKRFSTEVSFEWLVPSAAFMPILNPYLAQLPSSGPILHLGIGTSDLHTHIRKRGFENLANIDYEQLAIDRGRQLEQDAFGDLDLGSTAQYDLVVDKSTADAIACSGDEAVAAMVQGIAKCLAEGGLWVSLSYSALRYEIPGLPFDVEVVSRIPLSKARETDPEIYYYCYLLRAKMSDAQAC</sequence>